<dbReference type="STRING" id="662367.SAMN05216167_102103"/>
<reference evidence="4 5" key="1">
    <citation type="submission" date="2016-10" db="EMBL/GenBank/DDBJ databases">
        <authorList>
            <person name="de Groot N.N."/>
        </authorList>
    </citation>
    <scope>NUCLEOTIDE SEQUENCE [LARGE SCALE GENOMIC DNA]</scope>
    <source>
        <strain evidence="4 5">DSM 26130</strain>
    </source>
</reference>
<accession>A0A1I1LB01</accession>
<dbReference type="PANTHER" id="PTHR43479">
    <property type="entry name" value="ACREF/ENVCD OPERON REPRESSOR-RELATED"/>
    <property type="match status" value="1"/>
</dbReference>
<dbReference type="PANTHER" id="PTHR43479:SF11">
    <property type="entry name" value="ACREF_ENVCD OPERON REPRESSOR-RELATED"/>
    <property type="match status" value="1"/>
</dbReference>
<evidence type="ECO:0000256" key="2">
    <source>
        <dbReference type="PROSITE-ProRule" id="PRU00335"/>
    </source>
</evidence>
<gene>
    <name evidence="4" type="ORF">SAMN05216167_102103</name>
</gene>
<proteinExistence type="predicted"/>
<dbReference type="InterPro" id="IPR050624">
    <property type="entry name" value="HTH-type_Tx_Regulator"/>
</dbReference>
<dbReference type="AlphaFoldDB" id="A0A1I1LB01"/>
<evidence type="ECO:0000313" key="5">
    <source>
        <dbReference type="Proteomes" id="UP000198598"/>
    </source>
</evidence>
<dbReference type="InterPro" id="IPR009057">
    <property type="entry name" value="Homeodomain-like_sf"/>
</dbReference>
<dbReference type="Pfam" id="PF00440">
    <property type="entry name" value="TetR_N"/>
    <property type="match status" value="1"/>
</dbReference>
<keyword evidence="5" id="KW-1185">Reference proteome</keyword>
<dbReference type="RefSeq" id="WP_093823853.1">
    <property type="nucleotide sequence ID" value="NZ_FOLQ01000002.1"/>
</dbReference>
<evidence type="ECO:0000256" key="1">
    <source>
        <dbReference type="ARBA" id="ARBA00023125"/>
    </source>
</evidence>
<evidence type="ECO:0000313" key="4">
    <source>
        <dbReference type="EMBL" id="SFC66710.1"/>
    </source>
</evidence>
<dbReference type="OrthoDB" id="6430772at2"/>
<evidence type="ECO:0000259" key="3">
    <source>
        <dbReference type="PROSITE" id="PS50977"/>
    </source>
</evidence>
<dbReference type="EMBL" id="FOLQ01000002">
    <property type="protein sequence ID" value="SFC66710.1"/>
    <property type="molecule type" value="Genomic_DNA"/>
</dbReference>
<organism evidence="4 5">
    <name type="scientific">Spirosoma endophyticum</name>
    <dbReference type="NCBI Taxonomy" id="662367"/>
    <lineage>
        <taxon>Bacteria</taxon>
        <taxon>Pseudomonadati</taxon>
        <taxon>Bacteroidota</taxon>
        <taxon>Cytophagia</taxon>
        <taxon>Cytophagales</taxon>
        <taxon>Cytophagaceae</taxon>
        <taxon>Spirosoma</taxon>
    </lineage>
</organism>
<feature type="DNA-binding region" description="H-T-H motif" evidence="2">
    <location>
        <begin position="29"/>
        <end position="48"/>
    </location>
</feature>
<sequence>MRPKNLEKEEAIRTIALQLIAEEGLENLSMQKLAKAANVSPRTIYIKYENKEDFLIKLFIDDVLGPYEKAVLDNFNPDMDFADGVKIIWLNTFRYLTDNKHHFALIQHGKASPLLNKAYQKANIQQGHFFAPVHRFWERNVAAGIIRKFPFDVYRALLFSPLLDLVNEYFDYQERPQQIITEDLILACCDMVIKGMRSEQ</sequence>
<keyword evidence="1 2" id="KW-0238">DNA-binding</keyword>
<dbReference type="PROSITE" id="PS50977">
    <property type="entry name" value="HTH_TETR_2"/>
    <property type="match status" value="1"/>
</dbReference>
<dbReference type="GO" id="GO:0003677">
    <property type="term" value="F:DNA binding"/>
    <property type="evidence" value="ECO:0007669"/>
    <property type="project" value="UniProtKB-UniRule"/>
</dbReference>
<dbReference type="Proteomes" id="UP000198598">
    <property type="component" value="Unassembled WGS sequence"/>
</dbReference>
<protein>
    <submittedName>
        <fullName evidence="4">Transcriptional regulator, TetR family</fullName>
    </submittedName>
</protein>
<dbReference type="InterPro" id="IPR001647">
    <property type="entry name" value="HTH_TetR"/>
</dbReference>
<feature type="domain" description="HTH tetR-type" evidence="3">
    <location>
        <begin position="6"/>
        <end position="66"/>
    </location>
</feature>
<dbReference type="SUPFAM" id="SSF46689">
    <property type="entry name" value="Homeodomain-like"/>
    <property type="match status" value="1"/>
</dbReference>
<dbReference type="Gene3D" id="1.10.357.10">
    <property type="entry name" value="Tetracycline Repressor, domain 2"/>
    <property type="match status" value="1"/>
</dbReference>
<name>A0A1I1LB01_9BACT</name>